<dbReference type="SUPFAM" id="SSF56487">
    <property type="entry name" value="SRCR-like"/>
    <property type="match status" value="1"/>
</dbReference>
<evidence type="ECO:0000256" key="3">
    <source>
        <dbReference type="ARBA" id="ARBA00022729"/>
    </source>
</evidence>
<evidence type="ECO:0000256" key="12">
    <source>
        <dbReference type="PROSITE-ProRule" id="PRU00196"/>
    </source>
</evidence>
<dbReference type="PROSITE" id="PS50287">
    <property type="entry name" value="SRCR_2"/>
    <property type="match status" value="1"/>
</dbReference>
<dbReference type="Proteomes" id="UP000823561">
    <property type="component" value="Chromosome 15"/>
</dbReference>
<dbReference type="InterPro" id="IPR036772">
    <property type="entry name" value="SRCR-like_dom_sf"/>
</dbReference>
<dbReference type="GO" id="GO:0031638">
    <property type="term" value="P:zymogen activation"/>
    <property type="evidence" value="ECO:0007669"/>
    <property type="project" value="TreeGrafter"/>
</dbReference>
<evidence type="ECO:0000256" key="6">
    <source>
        <dbReference type="ARBA" id="ARBA00023170"/>
    </source>
</evidence>
<dbReference type="Gene3D" id="3.10.250.10">
    <property type="entry name" value="SRCR-like domain"/>
    <property type="match status" value="1"/>
</dbReference>
<dbReference type="EMBL" id="JADWDJ010000015">
    <property type="protein sequence ID" value="KAG5269641.1"/>
    <property type="molecule type" value="Genomic_DNA"/>
</dbReference>
<keyword evidence="13" id="KW-1133">Transmembrane helix</keyword>
<evidence type="ECO:0000256" key="13">
    <source>
        <dbReference type="SAM" id="Phobius"/>
    </source>
</evidence>
<dbReference type="FunFam" id="3.10.250.10:FF:000007">
    <property type="entry name" value="Soluble scavenger receptor cysteine-rich domain-containing protein SSC5D"/>
    <property type="match status" value="1"/>
</dbReference>
<dbReference type="Pfam" id="PF00047">
    <property type="entry name" value="ig"/>
    <property type="match status" value="1"/>
</dbReference>
<dbReference type="InterPro" id="IPR003599">
    <property type="entry name" value="Ig_sub"/>
</dbReference>
<dbReference type="GO" id="GO:0005615">
    <property type="term" value="C:extracellular space"/>
    <property type="evidence" value="ECO:0007669"/>
    <property type="project" value="TreeGrafter"/>
</dbReference>
<protein>
    <recommendedName>
        <fullName evidence="11">Soluble scavenger receptor cysteine-rich domain-containing protein SSC5D</fullName>
    </recommendedName>
</protein>
<comment type="function">
    <text evidence="9">Binds to extracellular matrix proteins. Binds to pathogen-associated molecular patterns (PAMPs) present on the cell walls of Gram-positive and Gram-negative bacteria and fungi, behaving as a pattern recognition receptor (PRR). Induces bacterial and fungal aggregation and subsequent inhibition of PAMP-induced cytokine release. Does not possess intrinsic bactericidal activity. May play a role in the innate defense and homeostasis of certain epithelial surfaces.</text>
</comment>
<dbReference type="PANTHER" id="PTHR48071:SF15">
    <property type="entry name" value="SRCR DOMAIN-CONTAINING PROTEIN"/>
    <property type="match status" value="1"/>
</dbReference>
<dbReference type="CDD" id="cd12087">
    <property type="entry name" value="TM_EGFR-like"/>
    <property type="match status" value="1"/>
</dbReference>
<keyword evidence="3 14" id="KW-0732">Signal</keyword>
<evidence type="ECO:0000256" key="1">
    <source>
        <dbReference type="ARBA" id="ARBA00004613"/>
    </source>
</evidence>
<evidence type="ECO:0000259" key="15">
    <source>
        <dbReference type="PROSITE" id="PS50287"/>
    </source>
</evidence>
<dbReference type="AlphaFoldDB" id="A0AAV6G6X7"/>
<evidence type="ECO:0000256" key="10">
    <source>
        <dbReference type="ARBA" id="ARBA00064153"/>
    </source>
</evidence>
<dbReference type="PROSITE" id="PS50835">
    <property type="entry name" value="IG_LIKE"/>
    <property type="match status" value="3"/>
</dbReference>
<evidence type="ECO:0000256" key="11">
    <source>
        <dbReference type="ARBA" id="ARBA00069168"/>
    </source>
</evidence>
<sequence length="608" mass="65630">MGEMSMSMAVLALVSVISVSVPSAPVAAQIRLVNGKSRCSGRVEVYLSNQWGTVCDDGWDMSDAEVVCRELGCGCAINAPGSAFYGAGTGYILMDDVACSLTEQSLTQCSYNSNPDCKHEEDVGVACTATGPSISLISSYSTVSAGETVQIRCSRSASRCNGNLLLYRNGVNVNSEALSFLQSSATFTLSNVDSSHQGSYTCAYSSSSTHSQSINITVVVGLLQKPSIFLETSKEVSWGQSAQMRCSISTQHLGGTFTLQQLSGSFRETKISTGASALFTIPQVDFIHEGAYYCQYQTRVSRREFTSPQSATVSFSVIVVLEQPILSLGTRKEVSWGQSAQMRCSISTQHLGGTFTLQQLSGSFRETKISTGASALFTIPQVDFIHEGSYYCQYATRVSTREFTSPQSATVSLSVIVVLVQPNISLSAPDGGLFWGPQGPEVTRGHSLSLICSTEPQHQGGSFHLIFDGSNRTRTQLAINHSASFYIPEADYSHQGNYSCVYEVTVSSRTFKSTQTAPLTVIIRASLAPIIASGVISGLFLLLLIPAILYLVKKKHLGSANTYRFHNGPGESRDEVENIYIYGDLEEDMNAEELHGPTVIDNDYDEDD</sequence>
<feature type="domain" description="Ig-like" evidence="16">
    <location>
        <begin position="132"/>
        <end position="217"/>
    </location>
</feature>
<feature type="chain" id="PRO_5043887910" description="Soluble scavenger receptor cysteine-rich domain-containing protein SSC5D" evidence="14">
    <location>
        <begin position="29"/>
        <end position="608"/>
    </location>
</feature>
<dbReference type="PANTHER" id="PTHR48071">
    <property type="entry name" value="SRCR DOMAIN-CONTAINING PROTEIN"/>
    <property type="match status" value="1"/>
</dbReference>
<evidence type="ECO:0000313" key="17">
    <source>
        <dbReference type="EMBL" id="KAG5269641.1"/>
    </source>
</evidence>
<reference evidence="17" key="1">
    <citation type="submission" date="2020-10" db="EMBL/GenBank/DDBJ databases">
        <title>Chromosome-scale genome assembly of the Allis shad, Alosa alosa.</title>
        <authorList>
            <person name="Margot Z."/>
            <person name="Christophe K."/>
            <person name="Cabau C."/>
            <person name="Louis A."/>
            <person name="Berthelot C."/>
            <person name="Parey E."/>
            <person name="Roest Crollius H."/>
            <person name="Montfort J."/>
            <person name="Robinson-Rechavi M."/>
            <person name="Bucao C."/>
            <person name="Bouchez O."/>
            <person name="Gislard M."/>
            <person name="Lluch J."/>
            <person name="Milhes M."/>
            <person name="Lampietro C."/>
            <person name="Lopez Roques C."/>
            <person name="Donnadieu C."/>
            <person name="Braasch I."/>
            <person name="Desvignes T."/>
            <person name="Postlethwait J."/>
            <person name="Bobe J."/>
            <person name="Guiguen Y."/>
        </authorList>
    </citation>
    <scope>NUCLEOTIDE SEQUENCE</scope>
    <source>
        <strain evidence="17">M-15738</strain>
        <tissue evidence="17">Blood</tissue>
    </source>
</reference>
<evidence type="ECO:0000256" key="8">
    <source>
        <dbReference type="ARBA" id="ARBA00023319"/>
    </source>
</evidence>
<keyword evidence="8" id="KW-0393">Immunoglobulin domain</keyword>
<dbReference type="GO" id="GO:0004252">
    <property type="term" value="F:serine-type endopeptidase activity"/>
    <property type="evidence" value="ECO:0007669"/>
    <property type="project" value="TreeGrafter"/>
</dbReference>
<comment type="caution">
    <text evidence="12">Lacks conserved residue(s) required for the propagation of feature annotation.</text>
</comment>
<feature type="disulfide bond" evidence="12">
    <location>
        <begin position="99"/>
        <end position="109"/>
    </location>
</feature>
<dbReference type="InterPro" id="IPR036179">
    <property type="entry name" value="Ig-like_dom_sf"/>
</dbReference>
<dbReference type="PROSITE" id="PS00420">
    <property type="entry name" value="SRCR_1"/>
    <property type="match status" value="1"/>
</dbReference>
<keyword evidence="4" id="KW-0677">Repeat</keyword>
<feature type="transmembrane region" description="Helical" evidence="13">
    <location>
        <begin position="527"/>
        <end position="552"/>
    </location>
</feature>
<evidence type="ECO:0000256" key="5">
    <source>
        <dbReference type="ARBA" id="ARBA00023157"/>
    </source>
</evidence>
<keyword evidence="7" id="KW-0325">Glycoprotein</keyword>
<evidence type="ECO:0000256" key="14">
    <source>
        <dbReference type="SAM" id="SignalP"/>
    </source>
</evidence>
<dbReference type="SMART" id="SM00409">
    <property type="entry name" value="IG"/>
    <property type="match status" value="4"/>
</dbReference>
<evidence type="ECO:0000259" key="16">
    <source>
        <dbReference type="PROSITE" id="PS50835"/>
    </source>
</evidence>
<evidence type="ECO:0000256" key="4">
    <source>
        <dbReference type="ARBA" id="ARBA00022737"/>
    </source>
</evidence>
<name>A0AAV6G6X7_9TELE</name>
<feature type="domain" description="Ig-like" evidence="16">
    <location>
        <begin position="226"/>
        <end position="314"/>
    </location>
</feature>
<dbReference type="InterPro" id="IPR001190">
    <property type="entry name" value="SRCR"/>
</dbReference>
<dbReference type="GO" id="GO:0005886">
    <property type="term" value="C:plasma membrane"/>
    <property type="evidence" value="ECO:0007669"/>
    <property type="project" value="TreeGrafter"/>
</dbReference>
<feature type="domain" description="SRCR" evidence="15">
    <location>
        <begin position="30"/>
        <end position="128"/>
    </location>
</feature>
<organism evidence="17 18">
    <name type="scientific">Alosa alosa</name>
    <name type="common">allis shad</name>
    <dbReference type="NCBI Taxonomy" id="278164"/>
    <lineage>
        <taxon>Eukaryota</taxon>
        <taxon>Metazoa</taxon>
        <taxon>Chordata</taxon>
        <taxon>Craniata</taxon>
        <taxon>Vertebrata</taxon>
        <taxon>Euteleostomi</taxon>
        <taxon>Actinopterygii</taxon>
        <taxon>Neopterygii</taxon>
        <taxon>Teleostei</taxon>
        <taxon>Clupei</taxon>
        <taxon>Clupeiformes</taxon>
        <taxon>Clupeoidei</taxon>
        <taxon>Clupeidae</taxon>
        <taxon>Alosa</taxon>
    </lineage>
</organism>
<comment type="caution">
    <text evidence="17">The sequence shown here is derived from an EMBL/GenBank/DDBJ whole genome shotgun (WGS) entry which is preliminary data.</text>
</comment>
<evidence type="ECO:0000256" key="7">
    <source>
        <dbReference type="ARBA" id="ARBA00023180"/>
    </source>
</evidence>
<dbReference type="Pfam" id="PF00530">
    <property type="entry name" value="SRCR"/>
    <property type="match status" value="1"/>
</dbReference>
<dbReference type="InterPro" id="IPR007110">
    <property type="entry name" value="Ig-like_dom"/>
</dbReference>
<evidence type="ECO:0000256" key="9">
    <source>
        <dbReference type="ARBA" id="ARBA00058074"/>
    </source>
</evidence>
<dbReference type="InterPro" id="IPR013783">
    <property type="entry name" value="Ig-like_fold"/>
</dbReference>
<feature type="domain" description="Ig-like" evidence="16">
    <location>
        <begin position="422"/>
        <end position="512"/>
    </location>
</feature>
<keyword evidence="13" id="KW-0472">Membrane</keyword>
<comment type="subunit">
    <text evidence="10">Interacts with LGALS1 and laminin.</text>
</comment>
<dbReference type="SUPFAM" id="SSF48726">
    <property type="entry name" value="Immunoglobulin"/>
    <property type="match status" value="4"/>
</dbReference>
<evidence type="ECO:0000256" key="2">
    <source>
        <dbReference type="ARBA" id="ARBA00022525"/>
    </source>
</evidence>
<comment type="subcellular location">
    <subcellularLocation>
        <location evidence="1">Secreted</location>
    </subcellularLocation>
</comment>
<feature type="signal peptide" evidence="14">
    <location>
        <begin position="1"/>
        <end position="28"/>
    </location>
</feature>
<gene>
    <name evidence="17" type="ORF">AALO_G00204300</name>
</gene>
<accession>A0AAV6G6X7</accession>
<evidence type="ECO:0000313" key="18">
    <source>
        <dbReference type="Proteomes" id="UP000823561"/>
    </source>
</evidence>
<keyword evidence="6" id="KW-0675">Receptor</keyword>
<keyword evidence="5 12" id="KW-1015">Disulfide bond</keyword>
<dbReference type="Pfam" id="PF13895">
    <property type="entry name" value="Ig_2"/>
    <property type="match status" value="1"/>
</dbReference>
<proteinExistence type="predicted"/>
<keyword evidence="13" id="KW-0812">Transmembrane</keyword>
<dbReference type="Gene3D" id="2.60.40.10">
    <property type="entry name" value="Immunoglobulins"/>
    <property type="match status" value="4"/>
</dbReference>
<dbReference type="PRINTS" id="PR00258">
    <property type="entry name" value="SPERACTRCPTR"/>
</dbReference>
<dbReference type="SMART" id="SM00202">
    <property type="entry name" value="SR"/>
    <property type="match status" value="1"/>
</dbReference>
<keyword evidence="2" id="KW-0964">Secreted</keyword>
<dbReference type="InterPro" id="IPR013151">
    <property type="entry name" value="Immunoglobulin_dom"/>
</dbReference>
<keyword evidence="18" id="KW-1185">Reference proteome</keyword>